<protein>
    <submittedName>
        <fullName evidence="1">Uncharacterized protein</fullName>
    </submittedName>
</protein>
<gene>
    <name evidence="1" type="ORF">EB796_016879</name>
</gene>
<dbReference type="EMBL" id="VXIV02002529">
    <property type="protein sequence ID" value="KAF6024820.1"/>
    <property type="molecule type" value="Genomic_DNA"/>
</dbReference>
<reference evidence="1" key="1">
    <citation type="submission" date="2020-06" db="EMBL/GenBank/DDBJ databases">
        <title>Draft genome of Bugula neritina, a colonial animal packing powerful symbionts and potential medicines.</title>
        <authorList>
            <person name="Rayko M."/>
        </authorList>
    </citation>
    <scope>NUCLEOTIDE SEQUENCE [LARGE SCALE GENOMIC DNA]</scope>
    <source>
        <strain evidence="1">Kwan_BN1</strain>
    </source>
</reference>
<evidence type="ECO:0000313" key="2">
    <source>
        <dbReference type="Proteomes" id="UP000593567"/>
    </source>
</evidence>
<name>A0A7J7JF10_BUGNE</name>
<proteinExistence type="predicted"/>
<dbReference type="Proteomes" id="UP000593567">
    <property type="component" value="Unassembled WGS sequence"/>
</dbReference>
<organism evidence="1 2">
    <name type="scientific">Bugula neritina</name>
    <name type="common">Brown bryozoan</name>
    <name type="synonym">Sertularia neritina</name>
    <dbReference type="NCBI Taxonomy" id="10212"/>
    <lineage>
        <taxon>Eukaryota</taxon>
        <taxon>Metazoa</taxon>
        <taxon>Spiralia</taxon>
        <taxon>Lophotrochozoa</taxon>
        <taxon>Bryozoa</taxon>
        <taxon>Gymnolaemata</taxon>
        <taxon>Cheilostomatida</taxon>
        <taxon>Flustrina</taxon>
        <taxon>Buguloidea</taxon>
        <taxon>Bugulidae</taxon>
        <taxon>Bugula</taxon>
    </lineage>
</organism>
<evidence type="ECO:0000313" key="1">
    <source>
        <dbReference type="EMBL" id="KAF6024820.1"/>
    </source>
</evidence>
<comment type="caution">
    <text evidence="1">The sequence shown here is derived from an EMBL/GenBank/DDBJ whole genome shotgun (WGS) entry which is preliminary data.</text>
</comment>
<sequence length="72" mass="7961">MQASHPICYHHVKTMHSLQYRGIAAVAMNILVLMEVYSCHTATVKGSTIHKFLSLTSTSVAQGEFLENSLIN</sequence>
<keyword evidence="2" id="KW-1185">Reference proteome</keyword>
<accession>A0A7J7JF10</accession>
<dbReference type="AlphaFoldDB" id="A0A7J7JF10"/>